<dbReference type="Proteomes" id="UP001314170">
    <property type="component" value="Unassembled WGS sequence"/>
</dbReference>
<dbReference type="EMBL" id="CAWUPB010000994">
    <property type="protein sequence ID" value="CAK7336410.1"/>
    <property type="molecule type" value="Genomic_DNA"/>
</dbReference>
<dbReference type="AlphaFoldDB" id="A0AAV1RIZ1"/>
<organism evidence="2 3">
    <name type="scientific">Dovyalis caffra</name>
    <dbReference type="NCBI Taxonomy" id="77055"/>
    <lineage>
        <taxon>Eukaryota</taxon>
        <taxon>Viridiplantae</taxon>
        <taxon>Streptophyta</taxon>
        <taxon>Embryophyta</taxon>
        <taxon>Tracheophyta</taxon>
        <taxon>Spermatophyta</taxon>
        <taxon>Magnoliopsida</taxon>
        <taxon>eudicotyledons</taxon>
        <taxon>Gunneridae</taxon>
        <taxon>Pentapetalae</taxon>
        <taxon>rosids</taxon>
        <taxon>fabids</taxon>
        <taxon>Malpighiales</taxon>
        <taxon>Salicaceae</taxon>
        <taxon>Flacourtieae</taxon>
        <taxon>Dovyalis</taxon>
    </lineage>
</organism>
<keyword evidence="3" id="KW-1185">Reference proteome</keyword>
<sequence length="151" mass="16936">MTSRRGRGRPPKCSYKNTNHPSPVNNLHSTVGYFPQHIARKSRTRTKTIAGKTWPRTSPGDVETLPQWVTEKNYSLPQWITKKQNINPKSIKLSENISRTSSNESSSSSLLESSLVPWMAEIVIPGPIPDLDSLSNEVSFLKDFFADVPVD</sequence>
<feature type="region of interest" description="Disordered" evidence="1">
    <location>
        <begin position="1"/>
        <end position="62"/>
    </location>
</feature>
<evidence type="ECO:0000256" key="1">
    <source>
        <dbReference type="SAM" id="MobiDB-lite"/>
    </source>
</evidence>
<proteinExistence type="predicted"/>
<comment type="caution">
    <text evidence="2">The sequence shown here is derived from an EMBL/GenBank/DDBJ whole genome shotgun (WGS) entry which is preliminary data.</text>
</comment>
<accession>A0AAV1RIZ1</accession>
<evidence type="ECO:0000313" key="3">
    <source>
        <dbReference type="Proteomes" id="UP001314170"/>
    </source>
</evidence>
<protein>
    <submittedName>
        <fullName evidence="2">Uncharacterized protein</fullName>
    </submittedName>
</protein>
<feature type="compositionally biased region" description="Polar residues" evidence="1">
    <location>
        <begin position="15"/>
        <end position="29"/>
    </location>
</feature>
<feature type="compositionally biased region" description="Basic residues" evidence="1">
    <location>
        <begin position="1"/>
        <end position="10"/>
    </location>
</feature>
<gene>
    <name evidence="2" type="ORF">DCAF_LOCUS11418</name>
</gene>
<name>A0AAV1RIZ1_9ROSI</name>
<evidence type="ECO:0000313" key="2">
    <source>
        <dbReference type="EMBL" id="CAK7336410.1"/>
    </source>
</evidence>
<reference evidence="2 3" key="1">
    <citation type="submission" date="2024-01" db="EMBL/GenBank/DDBJ databases">
        <authorList>
            <person name="Waweru B."/>
        </authorList>
    </citation>
    <scope>NUCLEOTIDE SEQUENCE [LARGE SCALE GENOMIC DNA]</scope>
</reference>